<accession>A0A1E3JZ28</accession>
<feature type="region of interest" description="Disordered" evidence="1">
    <location>
        <begin position="93"/>
        <end position="155"/>
    </location>
</feature>
<keyword evidence="3" id="KW-1185">Reference proteome</keyword>
<comment type="caution">
    <text evidence="2">The sequence shown here is derived from an EMBL/GenBank/DDBJ whole genome shotgun (WGS) entry which is preliminary data.</text>
</comment>
<name>A0A1E3JZ28_9TREE</name>
<gene>
    <name evidence="2" type="ORF">L198_01302</name>
</gene>
<dbReference type="AlphaFoldDB" id="A0A1E3JZ28"/>
<evidence type="ECO:0000313" key="3">
    <source>
        <dbReference type="Proteomes" id="UP000094819"/>
    </source>
</evidence>
<feature type="region of interest" description="Disordered" evidence="1">
    <location>
        <begin position="1"/>
        <end position="56"/>
    </location>
</feature>
<protein>
    <submittedName>
        <fullName evidence="2">Uncharacterized protein</fullName>
    </submittedName>
</protein>
<dbReference type="RefSeq" id="XP_019034173.1">
    <property type="nucleotide sequence ID" value="XM_019173468.1"/>
</dbReference>
<evidence type="ECO:0000256" key="1">
    <source>
        <dbReference type="SAM" id="MobiDB-lite"/>
    </source>
</evidence>
<dbReference type="Proteomes" id="UP000094819">
    <property type="component" value="Unassembled WGS sequence"/>
</dbReference>
<evidence type="ECO:0000313" key="2">
    <source>
        <dbReference type="EMBL" id="ODO06073.1"/>
    </source>
</evidence>
<dbReference type="EMBL" id="AWGH01000003">
    <property type="protein sequence ID" value="ODO06073.1"/>
    <property type="molecule type" value="Genomic_DNA"/>
</dbReference>
<organism evidence="2 3">
    <name type="scientific">Cryptococcus wingfieldii CBS 7118</name>
    <dbReference type="NCBI Taxonomy" id="1295528"/>
    <lineage>
        <taxon>Eukaryota</taxon>
        <taxon>Fungi</taxon>
        <taxon>Dikarya</taxon>
        <taxon>Basidiomycota</taxon>
        <taxon>Agaricomycotina</taxon>
        <taxon>Tremellomycetes</taxon>
        <taxon>Tremellales</taxon>
        <taxon>Cryptococcaceae</taxon>
        <taxon>Cryptococcus</taxon>
    </lineage>
</organism>
<sequence length="252" mass="27622">MAESNQQRPPSPVPQPSSSHPNPNTASLAGDETAQQGELSVGAPVSPVDPEDPDSPWLVETMRVMKESVDRLPSRRLKSTPASSTAVVFGTGEASASSMAQEGHSESPPTAAQFPTSVRQSVIPFPGSRLAPQQGSHALPGYKPPSPPTRGSMSDEDFDRANKELGYQMGPHYGRTTQPDLFPIKLAHLEGTMWNDYLAIHHSIFQLKLNYYRKEEGTEGCLAMQQELALLHGDWRISVLQKKVERRPFSLR</sequence>
<dbReference type="GeneID" id="30190515"/>
<proteinExistence type="predicted"/>
<feature type="compositionally biased region" description="Polar residues" evidence="1">
    <location>
        <begin position="107"/>
        <end position="120"/>
    </location>
</feature>
<reference evidence="2 3" key="1">
    <citation type="submission" date="2016-06" db="EMBL/GenBank/DDBJ databases">
        <title>Evolution of pathogenesis and genome organization in the Tremellales.</title>
        <authorList>
            <person name="Cuomo C."/>
            <person name="Litvintseva A."/>
            <person name="Heitman J."/>
            <person name="Chen Y."/>
            <person name="Sun S."/>
            <person name="Springer D."/>
            <person name="Dromer F."/>
            <person name="Young S."/>
            <person name="Zeng Q."/>
            <person name="Chapman S."/>
            <person name="Gujja S."/>
            <person name="Saif S."/>
            <person name="Birren B."/>
        </authorList>
    </citation>
    <scope>NUCLEOTIDE SEQUENCE [LARGE SCALE GENOMIC DNA]</scope>
    <source>
        <strain evidence="2 3">CBS 7118</strain>
    </source>
</reference>